<dbReference type="PANTHER" id="PTHR34390">
    <property type="entry name" value="UPF0442 PROTEIN YJJB-RELATED"/>
    <property type="match status" value="1"/>
</dbReference>
<dbReference type="InterPro" id="IPR024528">
    <property type="entry name" value="ThrE_2"/>
</dbReference>
<feature type="transmembrane region" description="Helical" evidence="8">
    <location>
        <begin position="81"/>
        <end position="101"/>
    </location>
</feature>
<dbReference type="GO" id="GO:0015744">
    <property type="term" value="P:succinate transport"/>
    <property type="evidence" value="ECO:0007669"/>
    <property type="project" value="TreeGrafter"/>
</dbReference>
<evidence type="ECO:0000313" key="10">
    <source>
        <dbReference type="EMBL" id="MTT33076.1"/>
    </source>
</evidence>
<keyword evidence="2" id="KW-1003">Cell membrane</keyword>
<gene>
    <name evidence="10" type="ORF">GMB86_13770</name>
</gene>
<evidence type="ECO:0000259" key="9">
    <source>
        <dbReference type="Pfam" id="PF12821"/>
    </source>
</evidence>
<evidence type="ECO:0000256" key="8">
    <source>
        <dbReference type="SAM" id="Phobius"/>
    </source>
</evidence>
<sequence>MIILSFIQQLVTSLIATGGFGILFNIERNRLIHGGIVGMVGWLLYYFLIEYHVNSLIAIVTASLVIGVISHIFAKKFKTPIIIFSVSGIIPLVPGGLAYDAMRHFVENDYNNAIQFATQTFLFSGAIGLGLILAEVFNQFLGKTHLANRIK</sequence>
<dbReference type="GO" id="GO:0005886">
    <property type="term" value="C:plasma membrane"/>
    <property type="evidence" value="ECO:0007669"/>
    <property type="project" value="UniProtKB-SubCell"/>
</dbReference>
<keyword evidence="5 8" id="KW-1133">Transmembrane helix</keyword>
<evidence type="ECO:0000256" key="4">
    <source>
        <dbReference type="ARBA" id="ARBA00022692"/>
    </source>
</evidence>
<dbReference type="Proteomes" id="UP000440978">
    <property type="component" value="Unassembled WGS sequence"/>
</dbReference>
<comment type="subcellular location">
    <subcellularLocation>
        <location evidence="1">Cell membrane</location>
        <topology evidence="1">Multi-pass membrane protein</topology>
    </subcellularLocation>
</comment>
<name>A0A6N8CWL2_9BACI</name>
<dbReference type="PANTHER" id="PTHR34390:SF1">
    <property type="entry name" value="SUCCINATE TRANSPORTER SUBUNIT YJJB-RELATED"/>
    <property type="match status" value="1"/>
</dbReference>
<dbReference type="Pfam" id="PF12821">
    <property type="entry name" value="ThrE_2"/>
    <property type="match status" value="1"/>
</dbReference>
<keyword evidence="3" id="KW-0997">Cell inner membrane</keyword>
<comment type="caution">
    <text evidence="10">The sequence shown here is derived from an EMBL/GenBank/DDBJ whole genome shotgun (WGS) entry which is preliminary data.</text>
</comment>
<proteinExistence type="inferred from homology"/>
<comment type="similarity">
    <text evidence="7">Belongs to the ThrE exporter (TC 2.A.79) family.</text>
</comment>
<protein>
    <recommendedName>
        <fullName evidence="9">Threonine/Serine exporter ThrE domain-containing protein</fullName>
    </recommendedName>
</protein>
<feature type="transmembrane region" description="Helical" evidence="8">
    <location>
        <begin position="31"/>
        <end position="49"/>
    </location>
</feature>
<reference evidence="10 11" key="1">
    <citation type="submission" date="2019-11" db="EMBL/GenBank/DDBJ databases">
        <title>Terrilactibacillus tamarindus sp. nov. BCM23-1 isolated from bark of Tamarindus indica.</title>
        <authorList>
            <person name="Kingkaew E."/>
            <person name="Tanasupawat S."/>
        </authorList>
    </citation>
    <scope>NUCLEOTIDE SEQUENCE [LARGE SCALE GENOMIC DNA]</scope>
    <source>
        <strain evidence="10 11">BCM23-1</strain>
    </source>
</reference>
<keyword evidence="4 8" id="KW-0812">Transmembrane</keyword>
<dbReference type="AlphaFoldDB" id="A0A6N8CWL2"/>
<evidence type="ECO:0000256" key="2">
    <source>
        <dbReference type="ARBA" id="ARBA00022475"/>
    </source>
</evidence>
<feature type="transmembrane region" description="Helical" evidence="8">
    <location>
        <begin position="6"/>
        <end position="24"/>
    </location>
</feature>
<accession>A0A6N8CWL2</accession>
<feature type="transmembrane region" description="Helical" evidence="8">
    <location>
        <begin position="121"/>
        <end position="141"/>
    </location>
</feature>
<evidence type="ECO:0000256" key="7">
    <source>
        <dbReference type="ARBA" id="ARBA00034125"/>
    </source>
</evidence>
<evidence type="ECO:0000256" key="5">
    <source>
        <dbReference type="ARBA" id="ARBA00022989"/>
    </source>
</evidence>
<evidence type="ECO:0000313" key="11">
    <source>
        <dbReference type="Proteomes" id="UP000440978"/>
    </source>
</evidence>
<keyword evidence="11" id="KW-1185">Reference proteome</keyword>
<evidence type="ECO:0000256" key="1">
    <source>
        <dbReference type="ARBA" id="ARBA00004651"/>
    </source>
</evidence>
<dbReference type="InterPro" id="IPR050539">
    <property type="entry name" value="ThrE_Dicarb/AminoAcid_Exp"/>
</dbReference>
<keyword evidence="6 8" id="KW-0472">Membrane</keyword>
<evidence type="ECO:0000256" key="3">
    <source>
        <dbReference type="ARBA" id="ARBA00022519"/>
    </source>
</evidence>
<feature type="domain" description="Threonine/Serine exporter ThrE" evidence="9">
    <location>
        <begin position="9"/>
        <end position="136"/>
    </location>
</feature>
<dbReference type="EMBL" id="WNHB01000026">
    <property type="protein sequence ID" value="MTT33076.1"/>
    <property type="molecule type" value="Genomic_DNA"/>
</dbReference>
<dbReference type="RefSeq" id="WP_329602946.1">
    <property type="nucleotide sequence ID" value="NZ_WNHB01000026.1"/>
</dbReference>
<feature type="transmembrane region" description="Helical" evidence="8">
    <location>
        <begin position="55"/>
        <end position="74"/>
    </location>
</feature>
<organism evidence="10 11">
    <name type="scientific">Terrilactibacillus tamarindi</name>
    <dbReference type="NCBI Taxonomy" id="2599694"/>
    <lineage>
        <taxon>Bacteria</taxon>
        <taxon>Bacillati</taxon>
        <taxon>Bacillota</taxon>
        <taxon>Bacilli</taxon>
        <taxon>Bacillales</taxon>
        <taxon>Bacillaceae</taxon>
        <taxon>Terrilactibacillus</taxon>
    </lineage>
</organism>
<evidence type="ECO:0000256" key="6">
    <source>
        <dbReference type="ARBA" id="ARBA00023136"/>
    </source>
</evidence>